<feature type="transmembrane region" description="Helical" evidence="1">
    <location>
        <begin position="6"/>
        <end position="29"/>
    </location>
</feature>
<keyword evidence="1" id="KW-1133">Transmembrane helix</keyword>
<keyword evidence="1" id="KW-0812">Transmembrane</keyword>
<gene>
    <name evidence="2" type="ORF">FHU38_003255</name>
</gene>
<evidence type="ECO:0000313" key="2">
    <source>
        <dbReference type="EMBL" id="NIJ12911.1"/>
    </source>
</evidence>
<dbReference type="AlphaFoldDB" id="A0A7X5ZRV7"/>
<organism evidence="2 3">
    <name type="scientific">Saccharomonospora amisosensis</name>
    <dbReference type="NCBI Taxonomy" id="1128677"/>
    <lineage>
        <taxon>Bacteria</taxon>
        <taxon>Bacillati</taxon>
        <taxon>Actinomycetota</taxon>
        <taxon>Actinomycetes</taxon>
        <taxon>Pseudonocardiales</taxon>
        <taxon>Pseudonocardiaceae</taxon>
        <taxon>Saccharomonospora</taxon>
    </lineage>
</organism>
<comment type="caution">
    <text evidence="2">The sequence shown here is derived from an EMBL/GenBank/DDBJ whole genome shotgun (WGS) entry which is preliminary data.</text>
</comment>
<keyword evidence="1" id="KW-0472">Membrane</keyword>
<evidence type="ECO:0000256" key="1">
    <source>
        <dbReference type="SAM" id="Phobius"/>
    </source>
</evidence>
<evidence type="ECO:0000313" key="3">
    <source>
        <dbReference type="Proteomes" id="UP000545493"/>
    </source>
</evidence>
<reference evidence="2 3" key="1">
    <citation type="submission" date="2020-03" db="EMBL/GenBank/DDBJ databases">
        <title>Sequencing the genomes of 1000 actinobacteria strains.</title>
        <authorList>
            <person name="Klenk H.-P."/>
        </authorList>
    </citation>
    <scope>NUCLEOTIDE SEQUENCE [LARGE SCALE GENOMIC DNA]</scope>
    <source>
        <strain evidence="2 3">DSM 45685</strain>
    </source>
</reference>
<dbReference type="EMBL" id="JAAOYM010000001">
    <property type="protein sequence ID" value="NIJ12911.1"/>
    <property type="molecule type" value="Genomic_DNA"/>
</dbReference>
<sequence length="30" mass="3578">MLKRLWLRVLVALVIWIVLIMLMWAVGLLN</sequence>
<dbReference type="Proteomes" id="UP000545493">
    <property type="component" value="Unassembled WGS sequence"/>
</dbReference>
<protein>
    <submittedName>
        <fullName evidence="2">Uncharacterized protein</fullName>
    </submittedName>
</protein>
<keyword evidence="3" id="KW-1185">Reference proteome</keyword>
<proteinExistence type="predicted"/>
<accession>A0A7X5ZRV7</accession>
<name>A0A7X5ZRV7_9PSEU</name>